<sequence length="125" mass="14417">MSLKLNMQEIKRLNNSAIRAMEQTVDALQTEVRTAQVMPYDNGDMQNNDTFAETSVRGHEIESRLITGSVQARRLYYHPEYNFQTVNNPNAGGKWLEPWIDGEKKDFAQTTFNTLYKKEVERGDA</sequence>
<comment type="caution">
    <text evidence="1">The sequence shown here is derived from an EMBL/GenBank/DDBJ whole genome shotgun (WGS) entry which is preliminary data.</text>
</comment>
<organism evidence="1 2">
    <name type="scientific">[Clostridium] leptum CAG:27</name>
    <dbReference type="NCBI Taxonomy" id="1263068"/>
    <lineage>
        <taxon>Bacteria</taxon>
        <taxon>Bacillati</taxon>
        <taxon>Bacillota</taxon>
        <taxon>Clostridia</taxon>
        <taxon>Eubacteriales</taxon>
        <taxon>Oscillospiraceae</taxon>
        <taxon>Oscillospiraceae incertae sedis</taxon>
    </lineage>
</organism>
<proteinExistence type="predicted"/>
<dbReference type="AlphaFoldDB" id="R6N2X3"/>
<dbReference type="EMBL" id="CBEP010000113">
    <property type="protein sequence ID" value="CDC05400.1"/>
    <property type="molecule type" value="Genomic_DNA"/>
</dbReference>
<gene>
    <name evidence="1" type="ORF">BN578_00926</name>
</gene>
<reference evidence="1" key="1">
    <citation type="submission" date="2012-11" db="EMBL/GenBank/DDBJ databases">
        <title>Dependencies among metagenomic species, viruses, plasmids and units of genetic variation.</title>
        <authorList>
            <person name="Nielsen H.B."/>
            <person name="Almeida M."/>
            <person name="Juncker A.S."/>
            <person name="Rasmussen S."/>
            <person name="Li J."/>
            <person name="Sunagawa S."/>
            <person name="Plichta D."/>
            <person name="Gautier L."/>
            <person name="Le Chatelier E."/>
            <person name="Peletier E."/>
            <person name="Bonde I."/>
            <person name="Nielsen T."/>
            <person name="Manichanh C."/>
            <person name="Arumugam M."/>
            <person name="Batto J."/>
            <person name="Santos M.B.Q.D."/>
            <person name="Blom N."/>
            <person name="Borruel N."/>
            <person name="Burgdorf K.S."/>
            <person name="Boumezbeur F."/>
            <person name="Casellas F."/>
            <person name="Dore J."/>
            <person name="Guarner F."/>
            <person name="Hansen T."/>
            <person name="Hildebrand F."/>
            <person name="Kaas R.S."/>
            <person name="Kennedy S."/>
            <person name="Kristiansen K."/>
            <person name="Kultima J.R."/>
            <person name="Leonard P."/>
            <person name="Levenez F."/>
            <person name="Lund O."/>
            <person name="Moumen B."/>
            <person name="Le Paslier D."/>
            <person name="Pons N."/>
            <person name="Pedersen O."/>
            <person name="Prifti E."/>
            <person name="Qin J."/>
            <person name="Raes J."/>
            <person name="Tap J."/>
            <person name="Tims S."/>
            <person name="Ussery D.W."/>
            <person name="Yamada T."/>
            <person name="MetaHit consortium"/>
            <person name="Renault P."/>
            <person name="Sicheritz-Ponten T."/>
            <person name="Bork P."/>
            <person name="Wang J."/>
            <person name="Brunak S."/>
            <person name="Ehrlich S.D."/>
        </authorList>
    </citation>
    <scope>NUCLEOTIDE SEQUENCE [LARGE SCALE GENOMIC DNA]</scope>
</reference>
<evidence type="ECO:0000313" key="2">
    <source>
        <dbReference type="Proteomes" id="UP000018168"/>
    </source>
</evidence>
<protein>
    <recommendedName>
        <fullName evidence="3">Phage protein HK97 gp10 family</fullName>
    </recommendedName>
</protein>
<dbReference type="Proteomes" id="UP000018168">
    <property type="component" value="Unassembled WGS sequence"/>
</dbReference>
<accession>R6N2X3</accession>
<evidence type="ECO:0000313" key="1">
    <source>
        <dbReference type="EMBL" id="CDC05400.1"/>
    </source>
</evidence>
<name>R6N2X3_9FIRM</name>
<evidence type="ECO:0008006" key="3">
    <source>
        <dbReference type="Google" id="ProtNLM"/>
    </source>
</evidence>